<keyword evidence="3" id="KW-1185">Reference proteome</keyword>
<gene>
    <name evidence="2" type="ORF">GCM10022288_06360</name>
</gene>
<dbReference type="Pfam" id="PF01370">
    <property type="entry name" value="Epimerase"/>
    <property type="match status" value="1"/>
</dbReference>
<reference evidence="3" key="1">
    <citation type="journal article" date="2019" name="Int. J. Syst. Evol. Microbiol.">
        <title>The Global Catalogue of Microorganisms (GCM) 10K type strain sequencing project: providing services to taxonomists for standard genome sequencing and annotation.</title>
        <authorList>
            <consortium name="The Broad Institute Genomics Platform"/>
            <consortium name="The Broad Institute Genome Sequencing Center for Infectious Disease"/>
            <person name="Wu L."/>
            <person name="Ma J."/>
        </authorList>
    </citation>
    <scope>NUCLEOTIDE SEQUENCE [LARGE SCALE GENOMIC DNA]</scope>
    <source>
        <strain evidence="3">JCM 17593</strain>
    </source>
</reference>
<accession>A0ABP8AJG5</accession>
<dbReference type="Gene3D" id="3.40.50.720">
    <property type="entry name" value="NAD(P)-binding Rossmann-like Domain"/>
    <property type="match status" value="1"/>
</dbReference>
<feature type="domain" description="NAD-dependent epimerase/dehydratase" evidence="1">
    <location>
        <begin position="3"/>
        <end position="217"/>
    </location>
</feature>
<organism evidence="2 3">
    <name type="scientific">Gryllotalpicola kribbensis</name>
    <dbReference type="NCBI Taxonomy" id="993084"/>
    <lineage>
        <taxon>Bacteria</taxon>
        <taxon>Bacillati</taxon>
        <taxon>Actinomycetota</taxon>
        <taxon>Actinomycetes</taxon>
        <taxon>Micrococcales</taxon>
        <taxon>Microbacteriaceae</taxon>
        <taxon>Gryllotalpicola</taxon>
    </lineage>
</organism>
<evidence type="ECO:0000313" key="2">
    <source>
        <dbReference type="EMBL" id="GAA4184961.1"/>
    </source>
</evidence>
<dbReference type="Proteomes" id="UP001500213">
    <property type="component" value="Unassembled WGS sequence"/>
</dbReference>
<dbReference type="InterPro" id="IPR036291">
    <property type="entry name" value="NAD(P)-bd_dom_sf"/>
</dbReference>
<comment type="caution">
    <text evidence="2">The sequence shown here is derived from an EMBL/GenBank/DDBJ whole genome shotgun (WGS) entry which is preliminary data.</text>
</comment>
<dbReference type="InterPro" id="IPR051783">
    <property type="entry name" value="NAD(P)-dependent_oxidoreduct"/>
</dbReference>
<dbReference type="RefSeq" id="WP_344773732.1">
    <property type="nucleotide sequence ID" value="NZ_BAABBX010000004.1"/>
</dbReference>
<dbReference type="PANTHER" id="PTHR48079">
    <property type="entry name" value="PROTEIN YEEZ"/>
    <property type="match status" value="1"/>
</dbReference>
<dbReference type="PANTHER" id="PTHR48079:SF9">
    <property type="entry name" value="PUTATIVE-RELATED"/>
    <property type="match status" value="1"/>
</dbReference>
<dbReference type="InterPro" id="IPR001509">
    <property type="entry name" value="Epimerase_deHydtase"/>
</dbReference>
<proteinExistence type="predicted"/>
<evidence type="ECO:0000313" key="3">
    <source>
        <dbReference type="Proteomes" id="UP001500213"/>
    </source>
</evidence>
<sequence length="299" mass="30142">MKVFITGGTGYVGSVLVEHLVAAGHEVSALARSDASAAKLTAVGATPVRGELADAGVLRAAAEAADAVIHAAVDYSMTDEANATELAAVAALVQGAGVGDAAKPVVYTSTGLVYGFGPLRDTAEEAELPEASAQPVKAQAERVVLAARGITPIIVRAGLVYGRGGSGLITGLIDSAAQTGAATYIDDGANTWHPIHVDDLAALYAAALAHPVGGIYNAVGDAPFSFRGLAEAIAELTGARPTSIPLATAEQSFGPFAQVLSSTSRLSAEKARATFGWKPAGVPLLDDVRSGSYRAPEPA</sequence>
<name>A0ABP8AJG5_9MICO</name>
<dbReference type="SUPFAM" id="SSF51735">
    <property type="entry name" value="NAD(P)-binding Rossmann-fold domains"/>
    <property type="match status" value="1"/>
</dbReference>
<evidence type="ECO:0000259" key="1">
    <source>
        <dbReference type="Pfam" id="PF01370"/>
    </source>
</evidence>
<protein>
    <submittedName>
        <fullName evidence="2">NAD-dependent epimerase/dehydratase family protein</fullName>
    </submittedName>
</protein>
<dbReference type="EMBL" id="BAABBX010000004">
    <property type="protein sequence ID" value="GAA4184961.1"/>
    <property type="molecule type" value="Genomic_DNA"/>
</dbReference>